<reference evidence="1 2" key="1">
    <citation type="journal article" date="2020" name="ISME J.">
        <title>Comparative genomics reveals insights into cyanobacterial evolution and habitat adaptation.</title>
        <authorList>
            <person name="Chen M.Y."/>
            <person name="Teng W.K."/>
            <person name="Zhao L."/>
            <person name="Hu C.X."/>
            <person name="Zhou Y.K."/>
            <person name="Han B.P."/>
            <person name="Song L.R."/>
            <person name="Shu W.S."/>
        </authorList>
    </citation>
    <scope>NUCLEOTIDE SEQUENCE [LARGE SCALE GENOMIC DNA]</scope>
    <source>
        <strain evidence="1 2">FACHB-288</strain>
    </source>
</reference>
<dbReference type="RefSeq" id="WP_190548506.1">
    <property type="nucleotide sequence ID" value="NZ_CAWPNO010000091.1"/>
</dbReference>
<dbReference type="EMBL" id="JACJQH010000056">
    <property type="protein sequence ID" value="MBD2199273.1"/>
    <property type="molecule type" value="Genomic_DNA"/>
</dbReference>
<sequence length="54" mass="6061">MVLVQPADIAEAIEELPEAIQVLAFPLLSKDEAIANQNSFEDYKASRLLKILYK</sequence>
<dbReference type="Proteomes" id="UP000658514">
    <property type="component" value="Unassembled WGS sequence"/>
</dbReference>
<comment type="caution">
    <text evidence="1">The sequence shown here is derived from an EMBL/GenBank/DDBJ whole genome shotgun (WGS) entry which is preliminary data.</text>
</comment>
<organism evidence="1 2">
    <name type="scientific">Calothrix parietina FACHB-288</name>
    <dbReference type="NCBI Taxonomy" id="2692896"/>
    <lineage>
        <taxon>Bacteria</taxon>
        <taxon>Bacillati</taxon>
        <taxon>Cyanobacteriota</taxon>
        <taxon>Cyanophyceae</taxon>
        <taxon>Nostocales</taxon>
        <taxon>Calotrichaceae</taxon>
        <taxon>Calothrix</taxon>
    </lineage>
</organism>
<keyword evidence="2" id="KW-1185">Reference proteome</keyword>
<gene>
    <name evidence="1" type="ORF">H6G24_27960</name>
</gene>
<evidence type="ECO:0000313" key="1">
    <source>
        <dbReference type="EMBL" id="MBD2199273.1"/>
    </source>
</evidence>
<name>A0ABR8AH56_9CYAN</name>
<evidence type="ECO:0000313" key="2">
    <source>
        <dbReference type="Proteomes" id="UP000658514"/>
    </source>
</evidence>
<accession>A0ABR8AH56</accession>
<protein>
    <submittedName>
        <fullName evidence="1">Uncharacterized protein</fullName>
    </submittedName>
</protein>
<proteinExistence type="predicted"/>